<dbReference type="PROSITE" id="PS51329">
    <property type="entry name" value="C_CAP_COFACTOR_C"/>
    <property type="match status" value="1"/>
</dbReference>
<dbReference type="InterPro" id="IPR012945">
    <property type="entry name" value="Tubulin-bd_cofactor_C_dom"/>
</dbReference>
<keyword evidence="9" id="KW-1185">Reference proteome</keyword>
<dbReference type="GO" id="GO:0015631">
    <property type="term" value="F:tubulin binding"/>
    <property type="evidence" value="ECO:0007669"/>
    <property type="project" value="InterPro"/>
</dbReference>
<dbReference type="PANTHER" id="PTHR15139:SF0">
    <property type="entry name" value="TUBULIN-SPECIFIC CHAPERONE C"/>
    <property type="match status" value="1"/>
</dbReference>
<evidence type="ECO:0000259" key="7">
    <source>
        <dbReference type="PROSITE" id="PS51329"/>
    </source>
</evidence>
<protein>
    <recommendedName>
        <fullName evidence="7">C-CAP/cofactor C-like domain-containing protein</fullName>
    </recommendedName>
</protein>
<dbReference type="Gene3D" id="1.20.58.1250">
    <property type="entry name" value="Tubulin Binding Cofactor C, N-terminal domain"/>
    <property type="match status" value="1"/>
</dbReference>
<organism evidence="8 9">
    <name type="scientific">Hypholoma sublateritium (strain FD-334 SS-4)</name>
    <dbReference type="NCBI Taxonomy" id="945553"/>
    <lineage>
        <taxon>Eukaryota</taxon>
        <taxon>Fungi</taxon>
        <taxon>Dikarya</taxon>
        <taxon>Basidiomycota</taxon>
        <taxon>Agaricomycotina</taxon>
        <taxon>Agaricomycetes</taxon>
        <taxon>Agaricomycetidae</taxon>
        <taxon>Agaricales</taxon>
        <taxon>Agaricineae</taxon>
        <taxon>Strophariaceae</taxon>
        <taxon>Hypholoma</taxon>
    </lineage>
</organism>
<dbReference type="GO" id="GO:0007021">
    <property type="term" value="P:tubulin complex assembly"/>
    <property type="evidence" value="ECO:0007669"/>
    <property type="project" value="TreeGrafter"/>
</dbReference>
<sequence>MDNSKWTFLQTFTPQFQAIASAKIEAAKLAPAPTQESFQDISVLLSKATKILADATGGIPTYDQRQYEIQLKAFERSIESLRASSAPKPKFAFKRKAPNPGAVATSTAQVAVAPTPTPAPEAPSSTSSNLVLSSQSHKYITRADLAAHAQQTDLSIFDLEHCVVDLLPPDASDAPDAKKHISISALHARNLTDCVLLLPTVEGSALLHDMTRCVIVVGCHQFRMHSSTKIDVLLAISSNPIIEDCKAIRFAQYPDIFKTPSERTQTLPTICVQDFSHIRATPSPNYSTMTDDDRVGLADALALAHRSRSSIDELSDVLLPK</sequence>
<dbReference type="InterPro" id="IPR016098">
    <property type="entry name" value="CAP/MinC_C"/>
</dbReference>
<dbReference type="OMA" id="YFQHEIT"/>
<evidence type="ECO:0000256" key="2">
    <source>
        <dbReference type="ARBA" id="ARBA00008848"/>
    </source>
</evidence>
<name>A0A0D2MN38_HYPSF</name>
<dbReference type="Pfam" id="PF16752">
    <property type="entry name" value="TBCC_N"/>
    <property type="match status" value="1"/>
</dbReference>
<comment type="similarity">
    <text evidence="2">Belongs to the TBCC family.</text>
</comment>
<keyword evidence="3" id="KW-0963">Cytoplasm</keyword>
<dbReference type="Proteomes" id="UP000054270">
    <property type="component" value="Unassembled WGS sequence"/>
</dbReference>
<dbReference type="GO" id="GO:0007023">
    <property type="term" value="P:post-chaperonin tubulin folding pathway"/>
    <property type="evidence" value="ECO:0007669"/>
    <property type="project" value="InterPro"/>
</dbReference>
<comment type="subcellular location">
    <subcellularLocation>
        <location evidence="1">Cytoplasm</location>
    </subcellularLocation>
</comment>
<dbReference type="InterPro" id="IPR027684">
    <property type="entry name" value="TBCC"/>
</dbReference>
<dbReference type="Pfam" id="PF07986">
    <property type="entry name" value="TBCC"/>
    <property type="match status" value="1"/>
</dbReference>
<evidence type="ECO:0000256" key="1">
    <source>
        <dbReference type="ARBA" id="ARBA00004496"/>
    </source>
</evidence>
<evidence type="ECO:0000313" key="8">
    <source>
        <dbReference type="EMBL" id="KJA25353.1"/>
    </source>
</evidence>
<feature type="domain" description="C-CAP/cofactor C-like" evidence="7">
    <location>
        <begin position="116"/>
        <end position="265"/>
    </location>
</feature>
<dbReference type="Gene3D" id="2.160.20.70">
    <property type="match status" value="1"/>
</dbReference>
<evidence type="ECO:0000256" key="5">
    <source>
        <dbReference type="ARBA" id="ARBA00026055"/>
    </source>
</evidence>
<reference evidence="9" key="1">
    <citation type="submission" date="2014-04" db="EMBL/GenBank/DDBJ databases">
        <title>Evolutionary Origins and Diversification of the Mycorrhizal Mutualists.</title>
        <authorList>
            <consortium name="DOE Joint Genome Institute"/>
            <consortium name="Mycorrhizal Genomics Consortium"/>
            <person name="Kohler A."/>
            <person name="Kuo A."/>
            <person name="Nagy L.G."/>
            <person name="Floudas D."/>
            <person name="Copeland A."/>
            <person name="Barry K.W."/>
            <person name="Cichocki N."/>
            <person name="Veneault-Fourrey C."/>
            <person name="LaButti K."/>
            <person name="Lindquist E.A."/>
            <person name="Lipzen A."/>
            <person name="Lundell T."/>
            <person name="Morin E."/>
            <person name="Murat C."/>
            <person name="Riley R."/>
            <person name="Ohm R."/>
            <person name="Sun H."/>
            <person name="Tunlid A."/>
            <person name="Henrissat B."/>
            <person name="Grigoriev I.V."/>
            <person name="Hibbett D.S."/>
            <person name="Martin F."/>
        </authorList>
    </citation>
    <scope>NUCLEOTIDE SEQUENCE [LARGE SCALE GENOMIC DNA]</scope>
    <source>
        <strain evidence="9">FD-334 SS-4</strain>
    </source>
</reference>
<dbReference type="InterPro" id="IPR017901">
    <property type="entry name" value="C-CAP_CF_C-like"/>
</dbReference>
<keyword evidence="4" id="KW-0007">Acetylation</keyword>
<dbReference type="OrthoDB" id="194775at2759"/>
<comment type="subunit">
    <text evidence="5">Supercomplex made of cofactors A to E. Cofactors A and D function by capturing and stabilizing tubulin in a quasi-native conformation. Cofactor E binds to the cofactor D-tubulin complex; interaction with cofactor C then causes the release of tubulin polypeptides that are committed to the native state.</text>
</comment>
<dbReference type="InterPro" id="IPR038397">
    <property type="entry name" value="TBCC_N_sf"/>
</dbReference>
<dbReference type="InterPro" id="IPR031925">
    <property type="entry name" value="TBCC_N"/>
</dbReference>
<dbReference type="GO" id="GO:0005737">
    <property type="term" value="C:cytoplasm"/>
    <property type="evidence" value="ECO:0007669"/>
    <property type="project" value="UniProtKB-SubCell"/>
</dbReference>
<feature type="region of interest" description="Disordered" evidence="6">
    <location>
        <begin position="104"/>
        <end position="128"/>
    </location>
</feature>
<feature type="compositionally biased region" description="Low complexity" evidence="6">
    <location>
        <begin position="104"/>
        <end position="114"/>
    </location>
</feature>
<evidence type="ECO:0000256" key="3">
    <source>
        <dbReference type="ARBA" id="ARBA00022490"/>
    </source>
</evidence>
<evidence type="ECO:0000256" key="6">
    <source>
        <dbReference type="SAM" id="MobiDB-lite"/>
    </source>
</evidence>
<evidence type="ECO:0000313" key="9">
    <source>
        <dbReference type="Proteomes" id="UP000054270"/>
    </source>
</evidence>
<gene>
    <name evidence="8" type="ORF">HYPSUDRAFT_424620</name>
</gene>
<dbReference type="EMBL" id="KN817532">
    <property type="protein sequence ID" value="KJA25353.1"/>
    <property type="molecule type" value="Genomic_DNA"/>
</dbReference>
<accession>A0A0D2MN38</accession>
<evidence type="ECO:0000256" key="4">
    <source>
        <dbReference type="ARBA" id="ARBA00022990"/>
    </source>
</evidence>
<dbReference type="AlphaFoldDB" id="A0A0D2MN38"/>
<dbReference type="STRING" id="945553.A0A0D2MN38"/>
<dbReference type="PANTHER" id="PTHR15139">
    <property type="entry name" value="TUBULIN FOLDING COFACTOR C"/>
    <property type="match status" value="1"/>
</dbReference>
<proteinExistence type="inferred from homology"/>